<evidence type="ECO:0000313" key="9">
    <source>
        <dbReference type="EMBL" id="CAH0106483.1"/>
    </source>
</evidence>
<feature type="compositionally biased region" description="Polar residues" evidence="6">
    <location>
        <begin position="1216"/>
        <end position="1233"/>
    </location>
</feature>
<feature type="compositionally biased region" description="Basic and acidic residues" evidence="6">
    <location>
        <begin position="2465"/>
        <end position="2476"/>
    </location>
</feature>
<sequence>MDAFYSESVQLVSSISSDENLTESCNGFILKENLTKAVNLGNHGALVDFAWGSEMFAEKISLKDLKLKERDESFQIPVTLNNIGTLNEMSQCRSLKHTWEIDASKVCCSTLENLNLSSLVVHNLQLPMEMKITTKFSKLILYNGGNGFIHSLGSCCAEGKFGTATLQVPVEGGHEGGNLNVEYEGRKKRFESHETSDAIFYLTAFYDSCEHFIEPISRGYKLVLVYDLLWTNATNEIPRNFPVFLGALKQIKESLHPWRNRYKLLKSKMENEKPQNLVEEKKEPTVAASEVHQDSTEPMKSFKNEENVLFGEKTIQENVFLFVLQETYEENILSFLLLQGQDRVFADILLNCDFLDVHLANATQSGFEVQQGKVDVIEISRVIDSDDITRNLSIKLQWDKNFVGIIPSDPKKILEEDTSEDNIEVGKRNLNRGVLLIWPKYHSVQMYCRYGLHSLLVRIAKSLKSTARSNEEARTKTLPDFRQLISYCCAEPREVWEKSGMKKGEVTQRLFDFCTSLRAREEGLHLLKNLALNFDKDSQDTGEFEGIQTEDVALTIAKFEHQVCGWNIIAETIRALVKPNRIAKQLVPITKLAKHFLRFHCFDGAKTVGDCISSLYAEMDPSLAWQSKCCDVEAVVDMVVALESNPETSSRKRVKSFALFFSNLRPSLQCHLLLNFESQHGFRLRTIPSWQFIYQDVCAIFSESSNTSPPPLKCMAVDFMNGIQIWLSKLREEANLRPELRDSVEPNVDATDPVLEQTAAVSLSQKSNNPSVELKAGKGGITTDWIAASDAWDSTTSTLIAAASQTKPNAGTLSTDDWCEKTNSQSTNSNEKEASPCVSKSTNDWDACADAWASSSSKTPRNEVKAITNVNQSSWGATCKFPASSNSKTPSDDWDSWSTTSNSAAPKSNIVPISGGNDDWSTSADAWGASKGTNAGSNQSNGWGSTETVKSSWTSGYNASRDGRGSERKPLRPCFKCNEEGHMSYNCPTNPNRGRGGGRGSGRGGGTRVCFKCNEEGHMSYDCPTGPTRGRGGGRGGGSTRPCYKCNQEGHTSYNCPTASRGGIRSSPASGYGASNSSTSQPVFDDWGTLTATSGTRSSSYDSGDKKDDWGSSSGSVSSPWANDSNAAARGGRSTPRSSAPFRDSQPVVDDWGISSNPSTAPIIKTVSHTTTGNSGADDWDAAADAWSAIDTTKSTSLSGNSSAAKVGGDDWGLTAKSSSSIDTTKFTKKSGNSSAAKAGGDDWGSAADAWSSVNTSSSNPRSGNSSIAKAGGLNCSVVDDSWDKCPSASNSEQGQLNITRNRPNSIVKPDEDDWGRSADVSKRDLISSATVNARLPPMDDGNVNGFEKRNDQNFSSYRELNQSIVNAIAWNGTINHGHRSFKTSMKNVDVNPPPVPADFEMPKSMRVMGTIEPEKVWTYLKRVKQTTNESIGVFEFSPATTAEVDGYKFFFNELHGMNWFAVIADTPDSKLPCCFKDFYVIPLGKDSVVPLELTSLVKKSLFEQRTSDLLLGVVVFRIRRFVDQSNLNPSLPEKTSVPDTQIKMESESNKIQAANSSEPSQVASAHPPTRMAAIRQKLQQDILSVDPVKAKVHTNSSHLSSKSPSSRHPSVTKSHLLVSPKEFPLVPESREGKMPAINVPFIPDKPVDGEMLMQKAILEELSRQIGATKHGKSTEVDSSSPSHKTESYSTGSLSGVEPPFTRSKSKRKSIDEEISLSKRPKQMVSSKNSNLPLASKEKVKLETEIVQLKSRTSSRRSSNASPHVRLQCVIEGCSSDAQTNSVYCSDECIANHVRDSLHAMSEKIKSSQLQEPQSPIDSLTPPVTSSDESLWKDSVDYTLLVNQPTPALASKLLAITQRRKSLSSNPPNLAGDTPIPVIETKTGKVLRGPSAPNVANVEQWLKDNATYTIMKPESPSIQPLASIPDTPSMTSSSNVADSSPIPPSSTPPTASSLKSKGDDPESTRSFSRSSLKDALWSRCKEANDLELNESIVEQVATEIEDSLFSFFKKDVGSKYKNKYRSLIYNIKDPKNPGLFREIITKQINPGELVKMSTEDLAYKDLAEWRENEAKRQLDLIEKNEQENMGLSNRYLIKTHKGEEIIENVCKEVDGGEEISVKIEIALPELANDTTPQYKSQRIAERSRSSLSSSHSIKEKDRNNSSSSRSSREKVSSRSSKSSRRHSDSGSKRSDHHRSDRDKKKDTKERDHHRSSKRRDEHYNSDRDKKREKERKKDIPEQAKSSSIKKVVVDEELYDPSQPLNSDDDVPIPVAFEDELALQQKLSMQQAVLEELNHQNQTSSYTQRVAESAIVNSAVALLPKVDETGLSKIAVTTSLRKASRSEERQYRLLTDYSDDENVEKPEETVVLDEDMNRHHDLVMESDPAVGTVRSFNAQDEANPFYSPGNLLIAEDEEPIIDFEEQILKEQVVIEELNSNLTSFIVNNLHIESHDTELDANTSSEMVTSDVKEPDVPDTIEHSTSTAISCMDTSSVNSSADPVFDQSTQSTSSSHLEDPITTTEQEEH</sequence>
<feature type="region of interest" description="Disordered" evidence="6">
    <location>
        <begin position="1548"/>
        <end position="1570"/>
    </location>
</feature>
<feature type="region of interest" description="Disordered" evidence="6">
    <location>
        <begin position="986"/>
        <end position="1005"/>
    </location>
</feature>
<dbReference type="GO" id="GO:0003676">
    <property type="term" value="F:nucleic acid binding"/>
    <property type="evidence" value="ECO:0007669"/>
    <property type="project" value="InterPro"/>
</dbReference>
<comment type="caution">
    <text evidence="9">The sequence shown here is derived from an EMBL/GenBank/DDBJ whole genome shotgun (WGS) entry which is preliminary data.</text>
</comment>
<feature type="compositionally biased region" description="Basic and acidic residues" evidence="6">
    <location>
        <begin position="273"/>
        <end position="284"/>
    </location>
</feature>
<dbReference type="GO" id="GO:0005634">
    <property type="term" value="C:nucleus"/>
    <property type="evidence" value="ECO:0007669"/>
    <property type="project" value="UniProtKB-SubCell"/>
</dbReference>
<keyword evidence="5" id="KW-0479">Metal-binding</keyword>
<feature type="compositionally biased region" description="Polar residues" evidence="6">
    <location>
        <begin position="2477"/>
        <end position="2509"/>
    </location>
</feature>
<dbReference type="SMART" id="SM00592">
    <property type="entry name" value="BRK"/>
    <property type="match status" value="1"/>
</dbReference>
<dbReference type="InterPro" id="IPR001878">
    <property type="entry name" value="Znf_CCHC"/>
</dbReference>
<dbReference type="PROSITE" id="PS51321">
    <property type="entry name" value="TFIIS_CENTRAL"/>
    <property type="match status" value="1"/>
</dbReference>
<feature type="domain" description="CCHC-type" evidence="7">
    <location>
        <begin position="1043"/>
        <end position="1057"/>
    </location>
</feature>
<feature type="region of interest" description="Disordered" evidence="6">
    <location>
        <begin position="1287"/>
        <end position="1317"/>
    </location>
</feature>
<dbReference type="InterPro" id="IPR003618">
    <property type="entry name" value="TFIIS_cen_dom"/>
</dbReference>
<evidence type="ECO:0000256" key="2">
    <source>
        <dbReference type="ARBA" id="ARBA00023015"/>
    </source>
</evidence>
<evidence type="ECO:0000259" key="8">
    <source>
        <dbReference type="PROSITE" id="PS51321"/>
    </source>
</evidence>
<keyword evidence="5" id="KW-0863">Zinc-finger</keyword>
<evidence type="ECO:0000256" key="5">
    <source>
        <dbReference type="PROSITE-ProRule" id="PRU00047"/>
    </source>
</evidence>
<feature type="region of interest" description="Disordered" evidence="6">
    <location>
        <begin position="273"/>
        <end position="297"/>
    </location>
</feature>
<accession>A0A8J2WGK2</accession>
<dbReference type="GO" id="GO:0008270">
    <property type="term" value="F:zinc ion binding"/>
    <property type="evidence" value="ECO:0007669"/>
    <property type="project" value="UniProtKB-KW"/>
</dbReference>
<dbReference type="SUPFAM" id="SSF57756">
    <property type="entry name" value="Retrovirus zinc finger-like domains"/>
    <property type="match status" value="2"/>
</dbReference>
<feature type="domain" description="TFIIS central" evidence="8">
    <location>
        <begin position="1964"/>
        <end position="2085"/>
    </location>
</feature>
<feature type="compositionally biased region" description="Polar residues" evidence="6">
    <location>
        <begin position="806"/>
        <end position="829"/>
    </location>
</feature>
<reference evidence="9" key="1">
    <citation type="submission" date="2021-11" db="EMBL/GenBank/DDBJ databases">
        <authorList>
            <person name="Schell T."/>
        </authorList>
    </citation>
    <scope>NUCLEOTIDE SEQUENCE</scope>
    <source>
        <strain evidence="9">M5</strain>
    </source>
</reference>
<organism evidence="9 10">
    <name type="scientific">Daphnia galeata</name>
    <dbReference type="NCBI Taxonomy" id="27404"/>
    <lineage>
        <taxon>Eukaryota</taxon>
        <taxon>Metazoa</taxon>
        <taxon>Ecdysozoa</taxon>
        <taxon>Arthropoda</taxon>
        <taxon>Crustacea</taxon>
        <taxon>Branchiopoda</taxon>
        <taxon>Diplostraca</taxon>
        <taxon>Cladocera</taxon>
        <taxon>Anomopoda</taxon>
        <taxon>Daphniidae</taxon>
        <taxon>Daphnia</taxon>
    </lineage>
</organism>
<protein>
    <submittedName>
        <fullName evidence="9">Uncharacterized protein</fullName>
    </submittedName>
</protein>
<dbReference type="EMBL" id="CAKKLH010000223">
    <property type="protein sequence ID" value="CAH0106483.1"/>
    <property type="molecule type" value="Genomic_DNA"/>
</dbReference>
<name>A0A8J2WGK2_9CRUS</name>
<dbReference type="SMART" id="SM00343">
    <property type="entry name" value="ZnF_C2HC"/>
    <property type="match status" value="3"/>
</dbReference>
<feature type="region of interest" description="Disordered" evidence="6">
    <location>
        <begin position="1591"/>
        <end position="1615"/>
    </location>
</feature>
<dbReference type="Gene3D" id="3.40.5.120">
    <property type="match status" value="1"/>
</dbReference>
<keyword evidence="5" id="KW-0862">Zinc</keyword>
<dbReference type="InterPro" id="IPR006576">
    <property type="entry name" value="BRK_domain"/>
</dbReference>
<feature type="domain" description="CCHC-type" evidence="7">
    <location>
        <begin position="974"/>
        <end position="988"/>
    </location>
</feature>
<feature type="compositionally biased region" description="Low complexity" evidence="6">
    <location>
        <begin position="1250"/>
        <end position="1267"/>
    </location>
</feature>
<feature type="region of interest" description="Disordered" evidence="6">
    <location>
        <begin position="1250"/>
        <end position="1269"/>
    </location>
</feature>
<dbReference type="Gene3D" id="1.10.472.30">
    <property type="entry name" value="Transcription elongation factor S-II, central domain"/>
    <property type="match status" value="1"/>
</dbReference>
<dbReference type="Gene3D" id="4.10.60.10">
    <property type="entry name" value="Zinc finger, CCHC-type"/>
    <property type="match status" value="2"/>
</dbReference>
<feature type="region of interest" description="Disordered" evidence="6">
    <location>
        <begin position="878"/>
        <end position="971"/>
    </location>
</feature>
<dbReference type="PROSITE" id="PS50158">
    <property type="entry name" value="ZF_CCHC"/>
    <property type="match status" value="3"/>
</dbReference>
<feature type="compositionally biased region" description="Polar residues" evidence="6">
    <location>
        <begin position="1194"/>
        <end position="1204"/>
    </location>
</feature>
<keyword evidence="3" id="KW-0804">Transcription</keyword>
<dbReference type="SMART" id="SM00510">
    <property type="entry name" value="TFS2M"/>
    <property type="match status" value="1"/>
</dbReference>
<feature type="compositionally biased region" description="Polar residues" evidence="6">
    <location>
        <begin position="931"/>
        <end position="958"/>
    </location>
</feature>
<feature type="compositionally biased region" description="Polar residues" evidence="6">
    <location>
        <begin position="1916"/>
        <end position="1938"/>
    </location>
</feature>
<dbReference type="Proteomes" id="UP000789390">
    <property type="component" value="Unassembled WGS sequence"/>
</dbReference>
<feature type="compositionally biased region" description="Basic and acidic residues" evidence="6">
    <location>
        <begin position="2181"/>
        <end position="2237"/>
    </location>
</feature>
<feature type="region of interest" description="Disordered" evidence="6">
    <location>
        <begin position="1194"/>
        <end position="1245"/>
    </location>
</feature>
<evidence type="ECO:0000256" key="3">
    <source>
        <dbReference type="ARBA" id="ARBA00023163"/>
    </source>
</evidence>
<dbReference type="InterPro" id="IPR037259">
    <property type="entry name" value="BRK_sf"/>
</dbReference>
<feature type="compositionally biased region" description="Low complexity" evidence="6">
    <location>
        <begin position="1597"/>
        <end position="1610"/>
    </location>
</feature>
<evidence type="ECO:0000313" key="10">
    <source>
        <dbReference type="Proteomes" id="UP000789390"/>
    </source>
</evidence>
<feature type="compositionally biased region" description="Gly residues" evidence="6">
    <location>
        <begin position="994"/>
        <end position="1005"/>
    </location>
</feature>
<dbReference type="Pfam" id="PF07744">
    <property type="entry name" value="SPOC"/>
    <property type="match status" value="1"/>
</dbReference>
<dbReference type="CDD" id="cd22581">
    <property type="entry name" value="SPOC_PPS-like"/>
    <property type="match status" value="1"/>
</dbReference>
<feature type="domain" description="CCHC-type" evidence="7">
    <location>
        <begin position="1010"/>
        <end position="1024"/>
    </location>
</feature>
<dbReference type="Pfam" id="PF07533">
    <property type="entry name" value="BRK"/>
    <property type="match status" value="1"/>
</dbReference>
<dbReference type="InterPro" id="IPR036875">
    <property type="entry name" value="Znf_CCHC_sf"/>
</dbReference>
<dbReference type="InterPro" id="IPR012921">
    <property type="entry name" value="SPOC_C"/>
</dbReference>
<feature type="region of interest" description="Disordered" evidence="6">
    <location>
        <begin position="1802"/>
        <end position="1829"/>
    </location>
</feature>
<dbReference type="GO" id="GO:0006351">
    <property type="term" value="P:DNA-templated transcription"/>
    <property type="evidence" value="ECO:0007669"/>
    <property type="project" value="InterPro"/>
</dbReference>
<feature type="compositionally biased region" description="Polar residues" evidence="6">
    <location>
        <begin position="1724"/>
        <end position="1733"/>
    </location>
</feature>
<feature type="region of interest" description="Disordered" evidence="6">
    <location>
        <begin position="1055"/>
        <end position="1163"/>
    </location>
</feature>
<dbReference type="Pfam" id="PF00098">
    <property type="entry name" value="zf-CCHC"/>
    <property type="match status" value="3"/>
</dbReference>
<feature type="compositionally biased region" description="Polar residues" evidence="6">
    <location>
        <begin position="1067"/>
        <end position="1082"/>
    </location>
</feature>
<feature type="compositionally biased region" description="Polar residues" evidence="6">
    <location>
        <begin position="1677"/>
        <end position="1694"/>
    </location>
</feature>
<gene>
    <name evidence="9" type="ORF">DGAL_LOCUS9638</name>
</gene>
<feature type="compositionally biased region" description="Basic and acidic residues" evidence="6">
    <location>
        <begin position="961"/>
        <end position="970"/>
    </location>
</feature>
<evidence type="ECO:0000256" key="1">
    <source>
        <dbReference type="ARBA" id="ARBA00004123"/>
    </source>
</evidence>
<keyword evidence="10" id="KW-1185">Reference proteome</keyword>
<feature type="compositionally biased region" description="Polar residues" evidence="6">
    <location>
        <begin position="1550"/>
        <end position="1564"/>
    </location>
</feature>
<feature type="compositionally biased region" description="Polar residues" evidence="6">
    <location>
        <begin position="1288"/>
        <end position="1305"/>
    </location>
</feature>
<proteinExistence type="predicted"/>
<dbReference type="SUPFAM" id="SSF46942">
    <property type="entry name" value="Elongation factor TFIIS domain 2"/>
    <property type="match status" value="1"/>
</dbReference>
<feature type="region of interest" description="Disordered" evidence="6">
    <location>
        <begin position="2131"/>
        <end position="2243"/>
    </location>
</feature>
<keyword evidence="4" id="KW-0539">Nucleus</keyword>
<keyword evidence="2" id="KW-0805">Transcription regulation</keyword>
<comment type="subcellular location">
    <subcellularLocation>
        <location evidence="1">Nucleus</location>
    </subcellularLocation>
</comment>
<dbReference type="Pfam" id="PF07500">
    <property type="entry name" value="TFIIS_M"/>
    <property type="match status" value="1"/>
</dbReference>
<dbReference type="OrthoDB" id="1884872at2759"/>
<dbReference type="PANTHER" id="PTHR33099:SF7">
    <property type="entry name" value="MYND-TYPE DOMAIN-CONTAINING PROTEIN"/>
    <property type="match status" value="1"/>
</dbReference>
<feature type="region of interest" description="Disordered" evidence="6">
    <location>
        <begin position="806"/>
        <end position="843"/>
    </location>
</feature>
<feature type="region of interest" description="Disordered" evidence="6">
    <location>
        <begin position="2453"/>
        <end position="2523"/>
    </location>
</feature>
<feature type="compositionally biased region" description="Low complexity" evidence="6">
    <location>
        <begin position="1234"/>
        <end position="1245"/>
    </location>
</feature>
<dbReference type="SUPFAM" id="SSF160481">
    <property type="entry name" value="BRK domain-like"/>
    <property type="match status" value="1"/>
</dbReference>
<feature type="region of interest" description="Disordered" evidence="6">
    <location>
        <begin position="1914"/>
        <end position="1968"/>
    </location>
</feature>
<evidence type="ECO:0000259" key="7">
    <source>
        <dbReference type="PROSITE" id="PS50158"/>
    </source>
</evidence>
<evidence type="ECO:0000256" key="6">
    <source>
        <dbReference type="SAM" id="MobiDB-lite"/>
    </source>
</evidence>
<feature type="compositionally biased region" description="Polar residues" evidence="6">
    <location>
        <begin position="1807"/>
        <end position="1829"/>
    </location>
</feature>
<evidence type="ECO:0000256" key="4">
    <source>
        <dbReference type="ARBA" id="ARBA00023242"/>
    </source>
</evidence>
<feature type="region of interest" description="Disordered" evidence="6">
    <location>
        <begin position="1667"/>
        <end position="1736"/>
    </location>
</feature>
<dbReference type="InterPro" id="IPR036575">
    <property type="entry name" value="TFIIS_cen_dom_sf"/>
</dbReference>
<dbReference type="PANTHER" id="PTHR33099">
    <property type="entry name" value="FE2OG DIOXYGENASE DOMAIN-CONTAINING PROTEIN"/>
    <property type="match status" value="1"/>
</dbReference>